<dbReference type="InterPro" id="IPR011333">
    <property type="entry name" value="SKP1/BTB/POZ_sf"/>
</dbReference>
<feature type="compositionally biased region" description="Basic and acidic residues" evidence="1">
    <location>
        <begin position="551"/>
        <end position="560"/>
    </location>
</feature>
<feature type="compositionally biased region" description="Low complexity" evidence="1">
    <location>
        <begin position="1727"/>
        <end position="1743"/>
    </location>
</feature>
<reference evidence="3" key="1">
    <citation type="submission" date="2021-12" db="EMBL/GenBank/DDBJ databases">
        <authorList>
            <person name="King R."/>
        </authorList>
    </citation>
    <scope>NUCLEOTIDE SEQUENCE</scope>
</reference>
<feature type="compositionally biased region" description="Basic and acidic residues" evidence="1">
    <location>
        <begin position="1504"/>
        <end position="1520"/>
    </location>
</feature>
<dbReference type="SMART" id="SM00225">
    <property type="entry name" value="BTB"/>
    <property type="match status" value="2"/>
</dbReference>
<dbReference type="InterPro" id="IPR043225">
    <property type="entry name" value="BACK_BTBD8"/>
</dbReference>
<organism evidence="3 4">
    <name type="scientific">Chilo suppressalis</name>
    <name type="common">Asiatic rice borer moth</name>
    <dbReference type="NCBI Taxonomy" id="168631"/>
    <lineage>
        <taxon>Eukaryota</taxon>
        <taxon>Metazoa</taxon>
        <taxon>Ecdysozoa</taxon>
        <taxon>Arthropoda</taxon>
        <taxon>Hexapoda</taxon>
        <taxon>Insecta</taxon>
        <taxon>Pterygota</taxon>
        <taxon>Neoptera</taxon>
        <taxon>Endopterygota</taxon>
        <taxon>Lepidoptera</taxon>
        <taxon>Glossata</taxon>
        <taxon>Ditrysia</taxon>
        <taxon>Pyraloidea</taxon>
        <taxon>Crambidae</taxon>
        <taxon>Crambinae</taxon>
        <taxon>Chilo</taxon>
    </lineage>
</organism>
<feature type="compositionally biased region" description="Polar residues" evidence="1">
    <location>
        <begin position="1629"/>
        <end position="1656"/>
    </location>
</feature>
<feature type="compositionally biased region" description="Basic and acidic residues" evidence="1">
    <location>
        <begin position="771"/>
        <end position="780"/>
    </location>
</feature>
<feature type="compositionally biased region" description="Polar residues" evidence="1">
    <location>
        <begin position="1594"/>
        <end position="1610"/>
    </location>
</feature>
<feature type="region of interest" description="Disordered" evidence="1">
    <location>
        <begin position="514"/>
        <end position="562"/>
    </location>
</feature>
<keyword evidence="4" id="KW-1185">Reference proteome</keyword>
<feature type="region of interest" description="Disordered" evidence="1">
    <location>
        <begin position="681"/>
        <end position="753"/>
    </location>
</feature>
<proteinExistence type="predicted"/>
<feature type="region of interest" description="Disordered" evidence="1">
    <location>
        <begin position="1621"/>
        <end position="1752"/>
    </location>
</feature>
<dbReference type="PROSITE" id="PS50097">
    <property type="entry name" value="BTB"/>
    <property type="match status" value="1"/>
</dbReference>
<feature type="region of interest" description="Disordered" evidence="1">
    <location>
        <begin position="1496"/>
        <end position="1535"/>
    </location>
</feature>
<dbReference type="SUPFAM" id="SSF54695">
    <property type="entry name" value="POZ domain"/>
    <property type="match status" value="1"/>
</dbReference>
<sequence>MPGADSRCNPPPACDSSALDEGAQLELHLQRQLEEDVAKIFDESIYTDIEVVCGKLKILTHSCILKARTNKFYRKLETILHVNISRSTFDEIYSFISDTYTECNITIQEKEILNYLKSVPINSSKKEETEEVEEFLTPITEKVLKKSVSSSPSTELNKNYYALVPIEGNLLDKELIEQDVLSSAFQSIISSQNGEFHNIQNFQRVKPTSLALVSSHTSKTTEHSNISDITTRIERDKTKKIKQNTITGQNNKPITDKNIETYSPDSLITDDPSSASDYLSATFAYSPGVSAIGHAKLNVEDNFTNMENHFTSSDSGLENTGLLESLTSHKDVTLTDMSLTESTLHDLTIDDGNHSHNSSSSPVMEKNDITTENVSNGAGCTKPNNVHVHGSDTLIQQNEITNCNSSKEEKQRQNEEIVILESSSLSSETGSWESVFPPKLVVKDVCHKFIQSERQHNDNTDKENIEKISDAHQSLVQKSPFKSTSCFIDAASLVDEEEETIKVVSDKIESLDINQPEANKPSEPVACLTNKTDLSPNDWSENDNEDSLEQLDNKDPDSIQKDLSPTIFEMTPITEDSLCANTFESGDKDGIAKAFVPEEPNINDNCTKLSTVFMSSTPNNSIMSLKASTPKQYESGSESDTTLASREGLNPIKNLKKYHEASPIISGGASVEDHLPVVGSFTGSPSSRRKMENSPIVSGAYAPPEIEKTPKFSRPPNAPVWVVDMSSSPKPDSDKNSVVNNHKKPGDRTCDNLRNYSKYFSSNENCSKSRSSVDSDSSDRSSHKFYIDFSSIPVPPAIRKNHNEADNINAKKNIFSMYIDFSEKTTLKEMPTRLTSSTKKNSAESKSLPKNHKSANSDDRVFDGEDIAQSTCTKIFKKYESLCEDPNISISEIIRLNESKDLKKTPKNIHEGQSKSLCGERSFQRNVESVIQEEIINDHVNDLFVKLSDLDKPVPKNDVPISKNIDRPLDERMTRSIPENNWSDQNRASGSHSNEVISSFHSENALSLNRLFPHLRNEFSRSMPGSLSSRTRSPMRMGNSCSPGDIEEQISDGSEMSSVQSSVCRSIVENSTTEETSQASSLIGNCQSRLGQDLLRMFLEEIAPDVIVEVSGRRIKAHKCILSSRCQYFAGILSGGWVQSAGNVIALPPFSFNVVHFALCHIYSGVSTIPDSISIVELATLADMLGLEGLKEAIMFTLKAKYCHHFHRPCAVCTAGVLECFPLSSVYGLDDLYRKCLKWIAKYFSLVWPTKAFATLPSELLDKCYQQIVINFNLETIVDTAYGCGITVEALQNSRWAEVVARMCRRLVHAAAHYMAQKLTAVMRDIGTLPPDPPPCALQALHECIATAIEWAPPDELCCSYALLASVVRNTRNQRFAKPDLITNGNSNNIPEHDNLLSVHAASWILLIEASLVRAAPRVCCTQAFIELPSELRRRLRELGCIMYSSGQAPIAPSVSHQNRRSRSTHQNKTSKSLNSPTVKSLDIDQMRAAFVPYAPKPTTHTRTHSDVLRSNKSLHDPKKGSRTIPPKVRTTKAQEERAKFNLTKTTLSQERLNSKSISKTTYEHTKPRYLEPRNCADYKNMMTAKKLAPIMISSTESSRNSSPIQARNLRTSRMKIRQNYQAKAEVLSQDSYATSSRPRTAEPSTDSHSESQSSNKYATYTKTKHTAKGSVDTNKSCRAPSTSTMMTNGRLRTKIPVYSSQAPKMTSTQPTQSSNRNGTQKRNHFSPRASTSTASTTSVPSRNRVQTLEKSSCSLMNATKSSSAKMVTKIVKETTRAKIPPKNTKTPAKGSRRCDNEPPVENIPVMERSGRSKLPHYISLWWQFPWGRLGLKGQKNVPMKPSSPCRSPKSWRFD</sequence>
<feature type="region of interest" description="Disordered" evidence="1">
    <location>
        <begin position="1452"/>
        <end position="1479"/>
    </location>
</feature>
<gene>
    <name evidence="3" type="ORF">CHILSU_LOCUS5211</name>
</gene>
<name>A0ABN8B7X8_CHISP</name>
<dbReference type="Pfam" id="PF00651">
    <property type="entry name" value="BTB"/>
    <property type="match status" value="1"/>
</dbReference>
<feature type="compositionally biased region" description="Polar residues" evidence="1">
    <location>
        <begin position="1467"/>
        <end position="1479"/>
    </location>
</feature>
<feature type="compositionally biased region" description="Polar residues" evidence="1">
    <location>
        <begin position="529"/>
        <end position="539"/>
    </location>
</feature>
<dbReference type="PANTHER" id="PTHR22427">
    <property type="entry name" value="GH15728P"/>
    <property type="match status" value="1"/>
</dbReference>
<evidence type="ECO:0000256" key="1">
    <source>
        <dbReference type="SAM" id="MobiDB-lite"/>
    </source>
</evidence>
<feature type="compositionally biased region" description="Polar residues" evidence="1">
    <location>
        <begin position="1672"/>
        <end position="1688"/>
    </location>
</feature>
<feature type="compositionally biased region" description="Polar residues" evidence="1">
    <location>
        <begin position="977"/>
        <end position="994"/>
    </location>
</feature>
<feature type="region of interest" description="Disordered" evidence="1">
    <location>
        <begin position="830"/>
        <end position="860"/>
    </location>
</feature>
<feature type="region of interest" description="Disordered" evidence="1">
    <location>
        <begin position="1834"/>
        <end position="1855"/>
    </location>
</feature>
<feature type="region of interest" description="Disordered" evidence="1">
    <location>
        <begin position="1594"/>
        <end position="1613"/>
    </location>
</feature>
<dbReference type="Pfam" id="PF26017">
    <property type="entry name" value="BACK_BTBD8"/>
    <property type="match status" value="1"/>
</dbReference>
<feature type="region of interest" description="Disordered" evidence="1">
    <location>
        <begin position="969"/>
        <end position="994"/>
    </location>
</feature>
<dbReference type="CDD" id="cd18286">
    <property type="entry name" value="BTB2_POZ_BTBD8"/>
    <property type="match status" value="1"/>
</dbReference>
<feature type="compositionally biased region" description="Polar residues" evidence="1">
    <location>
        <begin position="1699"/>
        <end position="1719"/>
    </location>
</feature>
<feature type="region of interest" description="Disordered" evidence="1">
    <location>
        <begin position="1780"/>
        <end position="1801"/>
    </location>
</feature>
<evidence type="ECO:0000259" key="2">
    <source>
        <dbReference type="PROSITE" id="PS50097"/>
    </source>
</evidence>
<evidence type="ECO:0000313" key="4">
    <source>
        <dbReference type="Proteomes" id="UP001153292"/>
    </source>
</evidence>
<accession>A0ABN8B7X8</accession>
<feature type="region of interest" description="Disordered" evidence="1">
    <location>
        <begin position="761"/>
        <end position="780"/>
    </location>
</feature>
<feature type="compositionally biased region" description="Low complexity" evidence="1">
    <location>
        <begin position="761"/>
        <end position="770"/>
    </location>
</feature>
<dbReference type="CDD" id="cd18490">
    <property type="entry name" value="BACK_BTBD8"/>
    <property type="match status" value="1"/>
</dbReference>
<dbReference type="Gene3D" id="3.30.710.10">
    <property type="entry name" value="Potassium Channel Kv1.1, Chain A"/>
    <property type="match status" value="1"/>
</dbReference>
<dbReference type="InterPro" id="IPR000210">
    <property type="entry name" value="BTB/POZ_dom"/>
</dbReference>
<protein>
    <recommendedName>
        <fullName evidence="2">BTB domain-containing protein</fullName>
    </recommendedName>
</protein>
<feature type="domain" description="BTB" evidence="2">
    <location>
        <begin position="1104"/>
        <end position="1171"/>
    </location>
</feature>
<dbReference type="PANTHER" id="PTHR22427:SF7">
    <property type="entry name" value="GH15728P"/>
    <property type="match status" value="1"/>
</dbReference>
<dbReference type="Proteomes" id="UP001153292">
    <property type="component" value="Chromosome 2"/>
</dbReference>
<feature type="compositionally biased region" description="Acidic residues" evidence="1">
    <location>
        <begin position="540"/>
        <end position="549"/>
    </location>
</feature>
<dbReference type="EMBL" id="OU963895">
    <property type="protein sequence ID" value="CAH0401975.1"/>
    <property type="molecule type" value="Genomic_DNA"/>
</dbReference>
<evidence type="ECO:0000313" key="3">
    <source>
        <dbReference type="EMBL" id="CAH0401975.1"/>
    </source>
</evidence>